<gene>
    <name evidence="2" type="ORF">FBEOM_13194</name>
</gene>
<evidence type="ECO:0000256" key="1">
    <source>
        <dbReference type="SAM" id="Phobius"/>
    </source>
</evidence>
<accession>A0A9P5DSC0</accession>
<comment type="caution">
    <text evidence="2">The sequence shown here is derived from an EMBL/GenBank/DDBJ whole genome shotgun (WGS) entry which is preliminary data.</text>
</comment>
<sequence>MEQTKIILVAVVAILFWAAPAFSLAYILFKRTFCRWHESRLLPPVTCLALALCWPVALLLVCPAALFSTSSSRAAGKNQEVDSNTSSQSTHGYFVRLFGHRDSKVGSPSRIWDTEAQTWTIAGSLSTVQHSSSHEAVEPYDNTGLSNKDHIHRGSDTLAIEQVNGCHSQMVYNTMNSPAEYLKAEEGKIFQLPIPDAPPPVYKASS</sequence>
<dbReference type="EMBL" id="PVQB02000920">
    <property type="protein sequence ID" value="KAF4332999.1"/>
    <property type="molecule type" value="Genomic_DNA"/>
</dbReference>
<proteinExistence type="predicted"/>
<reference evidence="2" key="2">
    <citation type="submission" date="2020-02" db="EMBL/GenBank/DDBJ databases">
        <title>Identification and distribution of gene clusters putatively required for synthesis of sphingolipid metabolism inhibitors in phylogenetically diverse species of the filamentous fungus Fusarium.</title>
        <authorList>
            <person name="Kim H.-S."/>
            <person name="Busman M."/>
            <person name="Brown D.W."/>
            <person name="Divon H."/>
            <person name="Uhlig S."/>
            <person name="Proctor R.H."/>
        </authorList>
    </citation>
    <scope>NUCLEOTIDE SEQUENCE</scope>
    <source>
        <strain evidence="2">NRRL 25174</strain>
    </source>
</reference>
<evidence type="ECO:0000313" key="2">
    <source>
        <dbReference type="EMBL" id="KAF4332999.1"/>
    </source>
</evidence>
<keyword evidence="1" id="KW-1133">Transmembrane helix</keyword>
<protein>
    <submittedName>
        <fullName evidence="2">Uncharacterized protein</fullName>
    </submittedName>
</protein>
<keyword evidence="3" id="KW-1185">Reference proteome</keyword>
<dbReference type="AlphaFoldDB" id="A0A9P5DSC0"/>
<keyword evidence="1" id="KW-0472">Membrane</keyword>
<feature type="transmembrane region" description="Helical" evidence="1">
    <location>
        <begin position="6"/>
        <end position="29"/>
    </location>
</feature>
<dbReference type="OrthoDB" id="10582863at2759"/>
<organism evidence="2 3">
    <name type="scientific">Fusarium beomiforme</name>
    <dbReference type="NCBI Taxonomy" id="44412"/>
    <lineage>
        <taxon>Eukaryota</taxon>
        <taxon>Fungi</taxon>
        <taxon>Dikarya</taxon>
        <taxon>Ascomycota</taxon>
        <taxon>Pezizomycotina</taxon>
        <taxon>Sordariomycetes</taxon>
        <taxon>Hypocreomycetidae</taxon>
        <taxon>Hypocreales</taxon>
        <taxon>Nectriaceae</taxon>
        <taxon>Fusarium</taxon>
        <taxon>Fusarium burgessii species complex</taxon>
    </lineage>
</organism>
<keyword evidence="1" id="KW-0812">Transmembrane</keyword>
<feature type="transmembrane region" description="Helical" evidence="1">
    <location>
        <begin position="41"/>
        <end position="67"/>
    </location>
</feature>
<name>A0A9P5DSC0_9HYPO</name>
<evidence type="ECO:0000313" key="3">
    <source>
        <dbReference type="Proteomes" id="UP000730481"/>
    </source>
</evidence>
<reference evidence="2" key="1">
    <citation type="journal article" date="2017" name="Mycologia">
        <title>Fusarium algeriense, sp. nov., a novel toxigenic crown rot pathogen of durum wheat from Algeria is nested in the Fusarium burgessii species complex.</title>
        <authorList>
            <person name="Laraba I."/>
            <person name="Keddad A."/>
            <person name="Boureghda H."/>
            <person name="Abdallah N."/>
            <person name="Vaughan M.M."/>
            <person name="Proctor R.H."/>
            <person name="Busman M."/>
            <person name="O'Donnell K."/>
        </authorList>
    </citation>
    <scope>NUCLEOTIDE SEQUENCE</scope>
    <source>
        <strain evidence="2">NRRL 25174</strain>
    </source>
</reference>
<dbReference type="Proteomes" id="UP000730481">
    <property type="component" value="Unassembled WGS sequence"/>
</dbReference>